<dbReference type="EMBL" id="MPTO01000003">
    <property type="protein sequence ID" value="OME23580.1"/>
    <property type="molecule type" value="Genomic_DNA"/>
</dbReference>
<proteinExistence type="predicted"/>
<protein>
    <recommendedName>
        <fullName evidence="1">TniQ domain-containing protein</fullName>
    </recommendedName>
</protein>
<dbReference type="Pfam" id="PF06527">
    <property type="entry name" value="TniQ"/>
    <property type="match status" value="1"/>
</dbReference>
<sequence>MRDHRQLCIRPKLFDDESLSSFLMRIAKAYYTSVSVVWKCYGHQRRAAYRVDLYSSNALDIKKICGHMNNSAEHIRSATFYNLIISFVEENDVRPQDFFGNLVEKKRRRFCPCCLAEQTYYPLLWQVNELKLCLKHSCYLEDSCPVCKSPIPYVADGLAEGKCPSCQSSLAQKIHYSTDAIEMQEQTTLYSEWNFMLSNKFTIHHKTKSLTKGRYVCAKLLFIAQGLEPMYNRLHITLKSKRRSELLRYVNGQKEQHAITLPFLRHALRTLGVRTEFFYETMVPDSYLKSIFNSEKVGPCLSPWCKSYRTAAGMISLFHKGRSFHSNYELLRSAHMCRHCSLKYGYNDSGVWVEKGEVISVAFYKCVPLLNAGFKISQIAKALGIDQYRVSLYAAYLVQYQLVNEHVISYYKRDMQDLEPLPYFQKIAEMKGCKSHLTKKLFNWNKREYLYHQWHPEVQAFFVRPYVNKKHLELRVKEEKQERSKVKSLESEVTLIWEKAKLIVIQLELDQITISDKDWYTKLGRGKRWIGDNMPDLREWYSGKKLQLKETYKKEQTRAKLNMAIKVMCKLFRSGLPLTECGIKLETGFCSRYGGFLAIQNNIANTLQQAQLTVEEIEEIMIQKPYPEEWINIINR</sequence>
<evidence type="ECO:0000259" key="1">
    <source>
        <dbReference type="Pfam" id="PF06527"/>
    </source>
</evidence>
<feature type="domain" description="TniQ" evidence="1">
    <location>
        <begin position="9"/>
        <end position="140"/>
    </location>
</feature>
<evidence type="ECO:0000313" key="3">
    <source>
        <dbReference type="Proteomes" id="UP000187323"/>
    </source>
</evidence>
<dbReference type="Proteomes" id="UP000187323">
    <property type="component" value="Unassembled WGS sequence"/>
</dbReference>
<reference evidence="2 3" key="1">
    <citation type="submission" date="2016-10" db="EMBL/GenBank/DDBJ databases">
        <title>Paenibacillus species isolates.</title>
        <authorList>
            <person name="Beno S.M."/>
        </authorList>
    </citation>
    <scope>NUCLEOTIDE SEQUENCE [LARGE SCALE GENOMIC DNA]</scope>
    <source>
        <strain evidence="2 3">FSL H7-0918</strain>
    </source>
</reference>
<dbReference type="InterPro" id="IPR009492">
    <property type="entry name" value="TniQ"/>
</dbReference>
<comment type="caution">
    <text evidence="2">The sequence shown here is derived from an EMBL/GenBank/DDBJ whole genome shotgun (WGS) entry which is preliminary data.</text>
</comment>
<dbReference type="AlphaFoldDB" id="A0AB36JKF2"/>
<name>A0AB36JKF2_9BACL</name>
<evidence type="ECO:0000313" key="2">
    <source>
        <dbReference type="EMBL" id="OME23580.1"/>
    </source>
</evidence>
<gene>
    <name evidence="2" type="ORF">BSK47_03765</name>
</gene>
<accession>A0AB36JKF2</accession>
<organism evidence="2 3">
    <name type="scientific">Paenibacillus odorifer</name>
    <dbReference type="NCBI Taxonomy" id="189426"/>
    <lineage>
        <taxon>Bacteria</taxon>
        <taxon>Bacillati</taxon>
        <taxon>Bacillota</taxon>
        <taxon>Bacilli</taxon>
        <taxon>Bacillales</taxon>
        <taxon>Paenibacillaceae</taxon>
        <taxon>Paenibacillus</taxon>
    </lineage>
</organism>